<evidence type="ECO:0000256" key="3">
    <source>
        <dbReference type="RuleBase" id="RU361235"/>
    </source>
</evidence>
<dbReference type="InterPro" id="IPR000997">
    <property type="entry name" value="Cholinesterase"/>
</dbReference>
<comment type="caution">
    <text evidence="5">The sequence shown here is derived from an EMBL/GenBank/DDBJ whole genome shotgun (WGS) entry which is preliminary data.</text>
</comment>
<evidence type="ECO:0000256" key="2">
    <source>
        <dbReference type="ARBA" id="ARBA00022801"/>
    </source>
</evidence>
<dbReference type="EMBL" id="JALKHS010000010">
    <property type="protein sequence ID" value="MCK0532589.1"/>
    <property type="molecule type" value="Genomic_DNA"/>
</dbReference>
<evidence type="ECO:0000313" key="6">
    <source>
        <dbReference type="Proteomes" id="UP001203512"/>
    </source>
</evidence>
<dbReference type="PROSITE" id="PS00122">
    <property type="entry name" value="CARBOXYLESTERASE_B_1"/>
    <property type="match status" value="1"/>
</dbReference>
<dbReference type="Gene3D" id="3.40.50.1820">
    <property type="entry name" value="alpha/beta hydrolase"/>
    <property type="match status" value="1"/>
</dbReference>
<keyword evidence="6" id="KW-1185">Reference proteome</keyword>
<keyword evidence="2 3" id="KW-0378">Hydrolase</keyword>
<evidence type="ECO:0000256" key="1">
    <source>
        <dbReference type="ARBA" id="ARBA00005964"/>
    </source>
</evidence>
<dbReference type="InterPro" id="IPR029058">
    <property type="entry name" value="AB_hydrolase_fold"/>
</dbReference>
<feature type="domain" description="Carboxylesterase type B" evidence="4">
    <location>
        <begin position="37"/>
        <end position="529"/>
    </location>
</feature>
<dbReference type="SUPFAM" id="SSF53474">
    <property type="entry name" value="alpha/beta-Hydrolases"/>
    <property type="match status" value="1"/>
</dbReference>
<dbReference type="InterPro" id="IPR019826">
    <property type="entry name" value="Carboxylesterase_B_AS"/>
</dbReference>
<protein>
    <recommendedName>
        <fullName evidence="3">Carboxylic ester hydrolase</fullName>
        <ecNumber evidence="3">3.1.1.-</ecNumber>
    </recommendedName>
</protein>
<dbReference type="Proteomes" id="UP001203512">
    <property type="component" value="Unassembled WGS sequence"/>
</dbReference>
<dbReference type="InterPro" id="IPR002018">
    <property type="entry name" value="CarbesteraseB"/>
</dbReference>
<organism evidence="5 6">
    <name type="scientific">Sphingobium agri</name>
    <dbReference type="NCBI Taxonomy" id="2933566"/>
    <lineage>
        <taxon>Bacteria</taxon>
        <taxon>Pseudomonadati</taxon>
        <taxon>Pseudomonadota</taxon>
        <taxon>Alphaproteobacteria</taxon>
        <taxon>Sphingomonadales</taxon>
        <taxon>Sphingomonadaceae</taxon>
        <taxon>Sphingobium</taxon>
    </lineage>
</organism>
<gene>
    <name evidence="5" type="ORF">MU848_13445</name>
</gene>
<proteinExistence type="inferred from homology"/>
<reference evidence="5 6" key="1">
    <citation type="submission" date="2022-04" db="EMBL/GenBank/DDBJ databases">
        <authorList>
            <person name="Huq M.A."/>
        </authorList>
    </citation>
    <scope>NUCLEOTIDE SEQUENCE [LARGE SCALE GENOMIC DNA]</scope>
    <source>
        <strain evidence="5 6">MAH-33</strain>
    </source>
</reference>
<dbReference type="Pfam" id="PF00135">
    <property type="entry name" value="COesterase"/>
    <property type="match status" value="1"/>
</dbReference>
<evidence type="ECO:0000313" key="5">
    <source>
        <dbReference type="EMBL" id="MCK0532589.1"/>
    </source>
</evidence>
<evidence type="ECO:0000259" key="4">
    <source>
        <dbReference type="Pfam" id="PF00135"/>
    </source>
</evidence>
<dbReference type="PANTHER" id="PTHR11559">
    <property type="entry name" value="CARBOXYLESTERASE"/>
    <property type="match status" value="1"/>
</dbReference>
<comment type="similarity">
    <text evidence="1 3">Belongs to the type-B carboxylesterase/lipase family.</text>
</comment>
<dbReference type="InterPro" id="IPR050309">
    <property type="entry name" value="Type-B_Carboxylest/Lipase"/>
</dbReference>
<dbReference type="PRINTS" id="PR00878">
    <property type="entry name" value="CHOLNESTRASE"/>
</dbReference>
<name>A0ABT0E004_9SPHN</name>
<dbReference type="RefSeq" id="WP_247233195.1">
    <property type="nucleotide sequence ID" value="NZ_JALKHS010000010.1"/>
</dbReference>
<accession>A0ABT0E004</accession>
<dbReference type="EC" id="3.1.1.-" evidence="3"/>
<sequence length="545" mass="59275">MNLDRRRFVTAGTSALFMGQGLLASSAGNAATVARRLVKTVEGTLRGYETAKLAIFKGVAYGEDTTHRRFQAPVSVKPWNGVRDAFACGSPCYQNNPDPPAWQDAQPESEDCLKLNIWAPKDARNAPVMVWIHGGGYWWGSGGLPAYDGSALAERGGVIVVTVNHRLNVFGYLNLGALVPEYEGVGNPGHRDLVEALRWIRRNIAVFGGDADQVTIFGESGGGGKVTALLSTPCAKGLFQRAIVQSCSAPRFRTNDMARKEVHDLCVLAGIDPDNPRALADVPAARLKVAYAEFFKGDVLKGDIGLLPMAPVQDGTLLPYQPRDPRAMALWADVPLLVGTTRDEAVWLMSVNGALPNPSNDEELLAELAPMHDLGRLRLKALVQALRDQMPGADLQHLMVAAGTAIWMGANAVRQADMKAALGAAPVYYYRFDWEEPIAGKFWAFHGADVGFVFGTQDLPTIIEAKSDAVAERSKRYRSEQWHAVRDAMMDSWIAFAKTGNPGNPTVPDWGPYSLTSRSFMRFDTRPLVDEGPLPAEVIALLYDA</sequence>